<dbReference type="InterPro" id="IPR000053">
    <property type="entry name" value="Thymidine/pyrmidine_PPase"/>
</dbReference>
<name>A0A7V5PNG1_CALAY</name>
<dbReference type="EC" id="2.4.2.4" evidence="3"/>
<dbReference type="Proteomes" id="UP000886124">
    <property type="component" value="Unassembled WGS sequence"/>
</dbReference>
<feature type="domain" description="Pyrimidine nucleoside phosphorylase C-terminal" evidence="7">
    <location>
        <begin position="345"/>
        <end position="419"/>
    </location>
</feature>
<dbReference type="EMBL" id="DROD01000150">
    <property type="protein sequence ID" value="HHJ51962.1"/>
    <property type="molecule type" value="Genomic_DNA"/>
</dbReference>
<dbReference type="GO" id="GO:0009032">
    <property type="term" value="F:thymidine phosphorylase activity"/>
    <property type="evidence" value="ECO:0007669"/>
    <property type="project" value="UniProtKB-EC"/>
</dbReference>
<dbReference type="FunFam" id="3.40.1030.10:FF:000003">
    <property type="entry name" value="Pyrimidine-nucleoside phosphorylase"/>
    <property type="match status" value="1"/>
</dbReference>
<dbReference type="InterPro" id="IPR035902">
    <property type="entry name" value="Nuc_phospho_transferase"/>
</dbReference>
<dbReference type="PANTHER" id="PTHR10515">
    <property type="entry name" value="THYMIDINE PHOSPHORYLASE"/>
    <property type="match status" value="1"/>
</dbReference>
<dbReference type="GO" id="GO:0006206">
    <property type="term" value="P:pyrimidine nucleobase metabolic process"/>
    <property type="evidence" value="ECO:0007669"/>
    <property type="project" value="InterPro"/>
</dbReference>
<dbReference type="NCBIfam" id="NF004490">
    <property type="entry name" value="PRK05820.1"/>
    <property type="match status" value="1"/>
</dbReference>
<keyword evidence="5 8" id="KW-0808">Transferase</keyword>
<dbReference type="NCBIfam" id="TIGR02644">
    <property type="entry name" value="Y_phosphoryl"/>
    <property type="match status" value="1"/>
</dbReference>
<dbReference type="Gene3D" id="3.90.1170.30">
    <property type="entry name" value="Pyrimidine nucleoside phosphorylase-like, C-terminal domain"/>
    <property type="match status" value="1"/>
</dbReference>
<evidence type="ECO:0000256" key="2">
    <source>
        <dbReference type="ARBA" id="ARBA00011738"/>
    </source>
</evidence>
<sequence>MTPYEIISKKRDGFELSEEEIEYMVLGFARGEIPDYQMSALLMAVFLRGMNQQETMALTKIMLHSGRIVDLSHIPGVKVDKHSTGGVGDKVSIILAPIVVAAGVPVPMISGRGLGHTGGTLDKLESIPGFRVNYSIQEYAEKIKKIGTCLIGQTPDIVPADKKMYALRDVTATIQSIPLITGSIMSKKLAEGIDALVLDVKTGKGAFMQKYEDSVALAKQLIATGERFGKPTVAFITDMNEPLGRAVGNWNEIEECIFALQGDGPDDLMEVTHTLCGAMIHLGKKADSIDEGKEISKEMIRSGKAWQKFLEIVAEQEGDVDMVKNPQNYPKSKFSVQVKATRDGYIAGIDALEVGLTAVILGAGRTKSDDAIDPKAGITVLKKGGDQVAKGETLMTVYTDKQEVLEEAQERLGQAVSYADQPVAPRRLIYEYLDKNSL</sequence>
<dbReference type="GO" id="GO:0004645">
    <property type="term" value="F:1,4-alpha-oligoglucan phosphorylase activity"/>
    <property type="evidence" value="ECO:0007669"/>
    <property type="project" value="InterPro"/>
</dbReference>
<dbReference type="InterPro" id="IPR013102">
    <property type="entry name" value="PYNP_C"/>
</dbReference>
<evidence type="ECO:0000259" key="7">
    <source>
        <dbReference type="SMART" id="SM00941"/>
    </source>
</evidence>
<dbReference type="PANTHER" id="PTHR10515:SF0">
    <property type="entry name" value="THYMIDINE PHOSPHORYLASE"/>
    <property type="match status" value="1"/>
</dbReference>
<evidence type="ECO:0000256" key="3">
    <source>
        <dbReference type="ARBA" id="ARBA00011892"/>
    </source>
</evidence>
<dbReference type="PIRSF" id="PIRSF000478">
    <property type="entry name" value="TP_PyNP"/>
    <property type="match status" value="1"/>
</dbReference>
<dbReference type="InterPro" id="IPR017459">
    <property type="entry name" value="Glycosyl_Trfase_fam3_N_dom"/>
</dbReference>
<dbReference type="InterPro" id="IPR018090">
    <property type="entry name" value="Pyrmidine_PPas_bac/euk"/>
</dbReference>
<keyword evidence="4 8" id="KW-0328">Glycosyltransferase</keyword>
<evidence type="ECO:0000313" key="8">
    <source>
        <dbReference type="EMBL" id="HHJ51962.1"/>
    </source>
</evidence>
<dbReference type="SUPFAM" id="SSF47648">
    <property type="entry name" value="Nucleoside phosphorylase/phosphoribosyltransferase N-terminal domain"/>
    <property type="match status" value="1"/>
</dbReference>
<comment type="caution">
    <text evidence="8">The sequence shown here is derived from an EMBL/GenBank/DDBJ whole genome shotgun (WGS) entry which is preliminary data.</text>
</comment>
<dbReference type="PROSITE" id="PS00647">
    <property type="entry name" value="THYMID_PHOSPHORYLASE"/>
    <property type="match status" value="1"/>
</dbReference>
<dbReference type="InterPro" id="IPR000312">
    <property type="entry name" value="Glycosyl_Trfase_fam3"/>
</dbReference>
<dbReference type="Pfam" id="PF07831">
    <property type="entry name" value="PYNP_C"/>
    <property type="match status" value="1"/>
</dbReference>
<dbReference type="Pfam" id="PF00591">
    <property type="entry name" value="Glycos_transf_3"/>
    <property type="match status" value="1"/>
</dbReference>
<evidence type="ECO:0000256" key="6">
    <source>
        <dbReference type="ARBA" id="ARBA00048550"/>
    </source>
</evidence>
<dbReference type="GO" id="GO:0005829">
    <property type="term" value="C:cytosol"/>
    <property type="evidence" value="ECO:0007669"/>
    <property type="project" value="TreeGrafter"/>
</dbReference>
<dbReference type="GO" id="GO:0006213">
    <property type="term" value="P:pyrimidine nucleoside metabolic process"/>
    <property type="evidence" value="ECO:0007669"/>
    <property type="project" value="InterPro"/>
</dbReference>
<comment type="similarity">
    <text evidence="1">Belongs to the thymidine/pyrimidine-nucleoside phosphorylase family.</text>
</comment>
<proteinExistence type="inferred from homology"/>
<evidence type="ECO:0000256" key="1">
    <source>
        <dbReference type="ARBA" id="ARBA00006915"/>
    </source>
</evidence>
<dbReference type="Gene3D" id="3.40.1030.10">
    <property type="entry name" value="Nucleoside phosphorylase/phosphoribosyltransferase catalytic domain"/>
    <property type="match status" value="1"/>
</dbReference>
<dbReference type="Pfam" id="PF02885">
    <property type="entry name" value="Glycos_trans_3N"/>
    <property type="match status" value="1"/>
</dbReference>
<comment type="catalytic activity">
    <reaction evidence="6">
        <text>thymidine + phosphate = 2-deoxy-alpha-D-ribose 1-phosphate + thymine</text>
        <dbReference type="Rhea" id="RHEA:16037"/>
        <dbReference type="ChEBI" id="CHEBI:17748"/>
        <dbReference type="ChEBI" id="CHEBI:17821"/>
        <dbReference type="ChEBI" id="CHEBI:43474"/>
        <dbReference type="ChEBI" id="CHEBI:57259"/>
        <dbReference type="EC" id="2.4.2.4"/>
    </reaction>
</comment>
<accession>A0A7V5PNG1</accession>
<protein>
    <recommendedName>
        <fullName evidence="3">thymidine phosphorylase</fullName>
        <ecNumber evidence="3">2.4.2.4</ecNumber>
    </recommendedName>
</protein>
<reference evidence="8" key="1">
    <citation type="journal article" date="2020" name="mSystems">
        <title>Genome- and Community-Level Interaction Insights into Carbon Utilization and Element Cycling Functions of Hydrothermarchaeota in Hydrothermal Sediment.</title>
        <authorList>
            <person name="Zhou Z."/>
            <person name="Liu Y."/>
            <person name="Xu W."/>
            <person name="Pan J."/>
            <person name="Luo Z.H."/>
            <person name="Li M."/>
        </authorList>
    </citation>
    <scope>NUCLEOTIDE SEQUENCE [LARGE SCALE GENOMIC DNA]</scope>
    <source>
        <strain evidence="8">HyVt-527</strain>
    </source>
</reference>
<evidence type="ECO:0000256" key="4">
    <source>
        <dbReference type="ARBA" id="ARBA00022676"/>
    </source>
</evidence>
<dbReference type="SMART" id="SM00941">
    <property type="entry name" value="PYNP_C"/>
    <property type="match status" value="1"/>
</dbReference>
<dbReference type="AlphaFoldDB" id="A0A7V5PNG1"/>
<dbReference type="InterPro" id="IPR017872">
    <property type="entry name" value="Pyrmidine_PPase_CS"/>
</dbReference>
<dbReference type="Gene3D" id="1.20.970.10">
    <property type="entry name" value="Transferase, Pyrimidine Nucleoside Phosphorylase, Chain C"/>
    <property type="match status" value="1"/>
</dbReference>
<comment type="subunit">
    <text evidence="2">Homodimer.</text>
</comment>
<gene>
    <name evidence="8" type="ORF">ENJ89_02095</name>
</gene>
<dbReference type="SUPFAM" id="SSF54680">
    <property type="entry name" value="Pyrimidine nucleoside phosphorylase C-terminal domain"/>
    <property type="match status" value="1"/>
</dbReference>
<dbReference type="InterPro" id="IPR036566">
    <property type="entry name" value="PYNP-like_C_sf"/>
</dbReference>
<dbReference type="InterPro" id="IPR036320">
    <property type="entry name" value="Glycosyl_Trfase_fam3_N_dom_sf"/>
</dbReference>
<organism evidence="8">
    <name type="scientific">Caldithrix abyssi</name>
    <dbReference type="NCBI Taxonomy" id="187145"/>
    <lineage>
        <taxon>Bacteria</taxon>
        <taxon>Pseudomonadati</taxon>
        <taxon>Calditrichota</taxon>
        <taxon>Calditrichia</taxon>
        <taxon>Calditrichales</taxon>
        <taxon>Calditrichaceae</taxon>
        <taxon>Caldithrix</taxon>
    </lineage>
</organism>
<evidence type="ECO:0000256" key="5">
    <source>
        <dbReference type="ARBA" id="ARBA00022679"/>
    </source>
</evidence>
<dbReference type="SUPFAM" id="SSF52418">
    <property type="entry name" value="Nucleoside phosphorylase/phosphoribosyltransferase catalytic domain"/>
    <property type="match status" value="1"/>
</dbReference>